<evidence type="ECO:0000256" key="9">
    <source>
        <dbReference type="SAM" id="MobiDB-lite"/>
    </source>
</evidence>
<comment type="caution">
    <text evidence="11">The sequence shown here is derived from an EMBL/GenBank/DDBJ whole genome shotgun (WGS) entry which is preliminary data.</text>
</comment>
<evidence type="ECO:0000256" key="2">
    <source>
        <dbReference type="ARBA" id="ARBA00022670"/>
    </source>
</evidence>
<dbReference type="InterPro" id="IPR024079">
    <property type="entry name" value="MetalloPept_cat_dom_sf"/>
</dbReference>
<dbReference type="SUPFAM" id="SSF55486">
    <property type="entry name" value="Metalloproteases ('zincins'), catalytic domain"/>
    <property type="match status" value="1"/>
</dbReference>
<reference evidence="11 12" key="1">
    <citation type="journal article" date="2019" name="Nat. Ecol. Evol.">
        <title>Megaphylogeny resolves global patterns of mushroom evolution.</title>
        <authorList>
            <person name="Varga T."/>
            <person name="Krizsan K."/>
            <person name="Foldi C."/>
            <person name="Dima B."/>
            <person name="Sanchez-Garcia M."/>
            <person name="Sanchez-Ramirez S."/>
            <person name="Szollosi G.J."/>
            <person name="Szarkandi J.G."/>
            <person name="Papp V."/>
            <person name="Albert L."/>
            <person name="Andreopoulos W."/>
            <person name="Angelini C."/>
            <person name="Antonin V."/>
            <person name="Barry K.W."/>
            <person name="Bougher N.L."/>
            <person name="Buchanan P."/>
            <person name="Buyck B."/>
            <person name="Bense V."/>
            <person name="Catcheside P."/>
            <person name="Chovatia M."/>
            <person name="Cooper J."/>
            <person name="Damon W."/>
            <person name="Desjardin D."/>
            <person name="Finy P."/>
            <person name="Geml J."/>
            <person name="Haridas S."/>
            <person name="Hughes K."/>
            <person name="Justo A."/>
            <person name="Karasinski D."/>
            <person name="Kautmanova I."/>
            <person name="Kiss B."/>
            <person name="Kocsube S."/>
            <person name="Kotiranta H."/>
            <person name="LaButti K.M."/>
            <person name="Lechner B.E."/>
            <person name="Liimatainen K."/>
            <person name="Lipzen A."/>
            <person name="Lukacs Z."/>
            <person name="Mihaltcheva S."/>
            <person name="Morgado L.N."/>
            <person name="Niskanen T."/>
            <person name="Noordeloos M.E."/>
            <person name="Ohm R.A."/>
            <person name="Ortiz-Santana B."/>
            <person name="Ovrebo C."/>
            <person name="Racz N."/>
            <person name="Riley R."/>
            <person name="Savchenko A."/>
            <person name="Shiryaev A."/>
            <person name="Soop K."/>
            <person name="Spirin V."/>
            <person name="Szebenyi C."/>
            <person name="Tomsovsky M."/>
            <person name="Tulloss R.E."/>
            <person name="Uehling J."/>
            <person name="Grigoriev I.V."/>
            <person name="Vagvolgyi C."/>
            <person name="Papp T."/>
            <person name="Martin F.M."/>
            <person name="Miettinen O."/>
            <person name="Hibbett D.S."/>
            <person name="Nagy L.G."/>
        </authorList>
    </citation>
    <scope>NUCLEOTIDE SEQUENCE [LARGE SCALE GENOMIC DNA]</scope>
    <source>
        <strain evidence="11 12">FP101781</strain>
    </source>
</reference>
<dbReference type="Proteomes" id="UP000298030">
    <property type="component" value="Unassembled WGS sequence"/>
</dbReference>
<name>A0A4Y7SMA8_COPMI</name>
<organism evidence="11 12">
    <name type="scientific">Coprinellus micaceus</name>
    <name type="common">Glistening ink-cap mushroom</name>
    <name type="synonym">Coprinus micaceus</name>
    <dbReference type="NCBI Taxonomy" id="71717"/>
    <lineage>
        <taxon>Eukaryota</taxon>
        <taxon>Fungi</taxon>
        <taxon>Dikarya</taxon>
        <taxon>Basidiomycota</taxon>
        <taxon>Agaricomycotina</taxon>
        <taxon>Agaricomycetes</taxon>
        <taxon>Agaricomycetidae</taxon>
        <taxon>Agaricales</taxon>
        <taxon>Agaricineae</taxon>
        <taxon>Psathyrellaceae</taxon>
        <taxon>Coprinellus</taxon>
    </lineage>
</organism>
<evidence type="ECO:0000313" key="12">
    <source>
        <dbReference type="Proteomes" id="UP000298030"/>
    </source>
</evidence>
<evidence type="ECO:0000259" key="10">
    <source>
        <dbReference type="Pfam" id="PF05572"/>
    </source>
</evidence>
<dbReference type="PANTHER" id="PTHR47466">
    <property type="match status" value="1"/>
</dbReference>
<evidence type="ECO:0000256" key="7">
    <source>
        <dbReference type="ARBA" id="ARBA00023049"/>
    </source>
</evidence>
<feature type="compositionally biased region" description="Low complexity" evidence="9">
    <location>
        <begin position="343"/>
        <end position="366"/>
    </location>
</feature>
<keyword evidence="6" id="KW-0862">Zinc</keyword>
<dbReference type="PANTHER" id="PTHR47466:SF1">
    <property type="entry name" value="METALLOPROTEASE MEP1 (AFU_ORTHOLOGUE AFUA_1G07730)-RELATED"/>
    <property type="match status" value="1"/>
</dbReference>
<proteinExistence type="inferred from homology"/>
<dbReference type="AlphaFoldDB" id="A0A4Y7SMA8"/>
<keyword evidence="5" id="KW-0378">Hydrolase</keyword>
<dbReference type="InterPro" id="IPR008754">
    <property type="entry name" value="Peptidase_M43"/>
</dbReference>
<evidence type="ECO:0000256" key="4">
    <source>
        <dbReference type="ARBA" id="ARBA00022729"/>
    </source>
</evidence>
<keyword evidence="12" id="KW-1185">Reference proteome</keyword>
<dbReference type="EMBL" id="QPFP01000083">
    <property type="protein sequence ID" value="TEB22975.1"/>
    <property type="molecule type" value="Genomic_DNA"/>
</dbReference>
<feature type="domain" description="Peptidase M43 pregnancy-associated plasma-A" evidence="10">
    <location>
        <begin position="241"/>
        <end position="332"/>
    </location>
</feature>
<dbReference type="GO" id="GO:0046872">
    <property type="term" value="F:metal ion binding"/>
    <property type="evidence" value="ECO:0007669"/>
    <property type="project" value="UniProtKB-KW"/>
</dbReference>
<dbReference type="GO" id="GO:0006508">
    <property type="term" value="P:proteolysis"/>
    <property type="evidence" value="ECO:0007669"/>
    <property type="project" value="UniProtKB-KW"/>
</dbReference>
<dbReference type="CDD" id="cd04275">
    <property type="entry name" value="ZnMc_pappalysin_like"/>
    <property type="match status" value="1"/>
</dbReference>
<keyword evidence="2" id="KW-0645">Protease</keyword>
<dbReference type="OrthoDB" id="536211at2759"/>
<keyword evidence="4" id="KW-0732">Signal</keyword>
<feature type="region of interest" description="Disordered" evidence="9">
    <location>
        <begin position="342"/>
        <end position="424"/>
    </location>
</feature>
<accession>A0A4Y7SMA8</accession>
<feature type="compositionally biased region" description="Acidic residues" evidence="9">
    <location>
        <begin position="402"/>
        <end position="424"/>
    </location>
</feature>
<dbReference type="Gene3D" id="3.40.390.10">
    <property type="entry name" value="Collagenase (Catalytic Domain)"/>
    <property type="match status" value="1"/>
</dbReference>
<gene>
    <name evidence="11" type="ORF">FA13DRAFT_1740468</name>
</gene>
<dbReference type="STRING" id="71717.A0A4Y7SMA8"/>
<evidence type="ECO:0000256" key="8">
    <source>
        <dbReference type="ARBA" id="ARBA00023157"/>
    </source>
</evidence>
<evidence type="ECO:0000313" key="11">
    <source>
        <dbReference type="EMBL" id="TEB22975.1"/>
    </source>
</evidence>
<sequence length="424" mass="46061">MLTMFHRKGKVAGSTDGYSFAANLAQLLVYAMLGASIVSARPLKYSEGPGGVVLRRGCATHVTEQDRYEMDNGLEVVREQRLLERRSDEGPGGDAPNSTYPTTNSSSVLVGELPKVTFDVFLHIIYANETYEGGYVPDDQIQQQMTVLNRDYASTNISWNLVNVTRIHNESWFTGASAGSPQELELKQTYHKGISNALNVFTVGFNSTDRSLGYSSLPSAYLRSPLLDGLLIRYTTLPGGNHTNYNLGRTMVHELGHWLGLYHTFEGGCTGVGDNVDDTAPEASGAEGCPVGRKSCAASKFEDPIHNFMDYSFDSCMTHFTPGQAVRMHEAIWAFRTPRPPVANSTSTAAPNATTSATPSTTSAAPEKLTATVISIPPQNSTVPQPPSDGAEVPLSVHDPEQYDAEEADDDEEVEDEGDEYEES</sequence>
<keyword evidence="7" id="KW-0482">Metalloprotease</keyword>
<evidence type="ECO:0000256" key="1">
    <source>
        <dbReference type="ARBA" id="ARBA00008721"/>
    </source>
</evidence>
<evidence type="ECO:0000256" key="5">
    <source>
        <dbReference type="ARBA" id="ARBA00022801"/>
    </source>
</evidence>
<keyword evidence="8" id="KW-1015">Disulfide bond</keyword>
<evidence type="ECO:0000256" key="3">
    <source>
        <dbReference type="ARBA" id="ARBA00022723"/>
    </source>
</evidence>
<comment type="similarity">
    <text evidence="1">Belongs to the peptidase M43B family.</text>
</comment>
<dbReference type="GO" id="GO:0008237">
    <property type="term" value="F:metallopeptidase activity"/>
    <property type="evidence" value="ECO:0007669"/>
    <property type="project" value="UniProtKB-KW"/>
</dbReference>
<feature type="compositionally biased region" description="Low complexity" evidence="9">
    <location>
        <begin position="96"/>
        <end position="106"/>
    </location>
</feature>
<feature type="region of interest" description="Disordered" evidence="9">
    <location>
        <begin position="83"/>
        <end position="106"/>
    </location>
</feature>
<keyword evidence="3" id="KW-0479">Metal-binding</keyword>
<protein>
    <submittedName>
        <fullName evidence="11">Zincin</fullName>
    </submittedName>
</protein>
<evidence type="ECO:0000256" key="6">
    <source>
        <dbReference type="ARBA" id="ARBA00022833"/>
    </source>
</evidence>
<dbReference type="Pfam" id="PF05572">
    <property type="entry name" value="Peptidase_M43"/>
    <property type="match status" value="1"/>
</dbReference>